<organism evidence="1 2">
    <name type="scientific">Nocardioides faecalis</name>
    <dbReference type="NCBI Taxonomy" id="2803858"/>
    <lineage>
        <taxon>Bacteria</taxon>
        <taxon>Bacillati</taxon>
        <taxon>Actinomycetota</taxon>
        <taxon>Actinomycetes</taxon>
        <taxon>Propionibacteriales</taxon>
        <taxon>Nocardioidaceae</taxon>
        <taxon>Nocardioides</taxon>
    </lineage>
</organism>
<reference evidence="1" key="1">
    <citation type="submission" date="2021-01" db="EMBL/GenBank/DDBJ databases">
        <title>Novel species in genus Nocardioides.</title>
        <authorList>
            <person name="Zhang G."/>
        </authorList>
    </citation>
    <scope>NUCLEOTIDE SEQUENCE</scope>
    <source>
        <strain evidence="1">Zg-536</strain>
    </source>
</reference>
<proteinExistence type="predicted"/>
<protein>
    <recommendedName>
        <fullName evidence="3">ASCH domain-containing protein</fullName>
    </recommendedName>
</protein>
<evidence type="ECO:0000313" key="2">
    <source>
        <dbReference type="Proteomes" id="UP000663791"/>
    </source>
</evidence>
<dbReference type="InterPro" id="IPR015947">
    <property type="entry name" value="PUA-like_sf"/>
</dbReference>
<evidence type="ECO:0000313" key="1">
    <source>
        <dbReference type="EMBL" id="MBM9458972.1"/>
    </source>
</evidence>
<evidence type="ECO:0008006" key="3">
    <source>
        <dbReference type="Google" id="ProtNLM"/>
    </source>
</evidence>
<dbReference type="EMBL" id="JAERTX010000003">
    <property type="protein sequence ID" value="MBM9458972.1"/>
    <property type="molecule type" value="Genomic_DNA"/>
</dbReference>
<dbReference type="RefSeq" id="WP_205290274.1">
    <property type="nucleotide sequence ID" value="NZ_CP074406.1"/>
</dbReference>
<keyword evidence="2" id="KW-1185">Reference proteome</keyword>
<accession>A0A938XYT0</accession>
<sequence length="124" mass="12789">MSDTESLVAAFWEVAKRRARLSSLPGYFGPSALESLAPPAWSFGDSADGEALLTELLASGSLTSEVPLSDYTDADEALPETGTLGILLDGAGAPVALVVTDEVQVSTAAAGETVSETLRVVYRA</sequence>
<dbReference type="SUPFAM" id="SSF88697">
    <property type="entry name" value="PUA domain-like"/>
    <property type="match status" value="1"/>
</dbReference>
<dbReference type="Proteomes" id="UP000663791">
    <property type="component" value="Unassembled WGS sequence"/>
</dbReference>
<name>A0A938XYT0_9ACTN</name>
<gene>
    <name evidence="1" type="ORF">JK386_03585</name>
</gene>
<dbReference type="Gene3D" id="3.10.400.10">
    <property type="entry name" value="Sulfate adenylyltransferase"/>
    <property type="match status" value="1"/>
</dbReference>
<comment type="caution">
    <text evidence="1">The sequence shown here is derived from an EMBL/GenBank/DDBJ whole genome shotgun (WGS) entry which is preliminary data.</text>
</comment>
<dbReference type="AlphaFoldDB" id="A0A938XYT0"/>